<comment type="caution">
    <text evidence="2">The sequence shown here is derived from an EMBL/GenBank/DDBJ whole genome shotgun (WGS) entry which is preliminary data.</text>
</comment>
<dbReference type="GeneID" id="5304681"/>
<proteinExistence type="predicted"/>
<accession>A0A5C6L4H6</accession>
<gene>
    <name evidence="2" type="ORF">FSA04_12780</name>
</gene>
<dbReference type="Proteomes" id="UP000315833">
    <property type="component" value="Unassembled WGS sequence"/>
</dbReference>
<evidence type="ECO:0000313" key="2">
    <source>
        <dbReference type="EMBL" id="TWV70766.1"/>
    </source>
</evidence>
<feature type="domain" description="Helix-turn-helix" evidence="1">
    <location>
        <begin position="69"/>
        <end position="113"/>
    </location>
</feature>
<evidence type="ECO:0000313" key="3">
    <source>
        <dbReference type="Proteomes" id="UP000315833"/>
    </source>
</evidence>
<dbReference type="Pfam" id="PF12728">
    <property type="entry name" value="HTH_17"/>
    <property type="match status" value="2"/>
</dbReference>
<feature type="domain" description="Helix-turn-helix" evidence="1">
    <location>
        <begin position="248"/>
        <end position="295"/>
    </location>
</feature>
<reference evidence="2 3" key="1">
    <citation type="submission" date="2019-07" db="EMBL/GenBank/DDBJ databases">
        <title>Genome sequencing of Bacteroides dorei iSURF_12.</title>
        <authorList>
            <person name="Sevigny J.L."/>
            <person name="Ruoff K.L."/>
            <person name="Price C.E."/>
            <person name="Valls R.A."/>
            <person name="O'Toole G.A."/>
        </authorList>
    </citation>
    <scope>NUCLEOTIDE SEQUENCE [LARGE SCALE GENOMIC DNA]</scope>
    <source>
        <strain evidence="2 3">ANK132K_1B</strain>
    </source>
</reference>
<dbReference type="InterPro" id="IPR041657">
    <property type="entry name" value="HTH_17"/>
</dbReference>
<protein>
    <submittedName>
        <fullName evidence="2">Helix-turn-helix domain-containing protein</fullName>
    </submittedName>
</protein>
<dbReference type="RefSeq" id="WP_012055850.1">
    <property type="nucleotide sequence ID" value="NZ_VOIF01000014.1"/>
</dbReference>
<dbReference type="EMBL" id="VOIF01000014">
    <property type="protein sequence ID" value="TWV70766.1"/>
    <property type="molecule type" value="Genomic_DNA"/>
</dbReference>
<organism evidence="2 3">
    <name type="scientific">Phocaeicola dorei</name>
    <dbReference type="NCBI Taxonomy" id="357276"/>
    <lineage>
        <taxon>Bacteria</taxon>
        <taxon>Pseudomonadati</taxon>
        <taxon>Bacteroidota</taxon>
        <taxon>Bacteroidia</taxon>
        <taxon>Bacteroidales</taxon>
        <taxon>Bacteroidaceae</taxon>
        <taxon>Phocaeicola</taxon>
    </lineage>
</organism>
<evidence type="ECO:0000259" key="1">
    <source>
        <dbReference type="Pfam" id="PF12728"/>
    </source>
</evidence>
<name>A0A5C6L4H6_9BACT</name>
<sequence length="299" mass="35063">MRNLIRIQKKCEWCGKEFTAYKCSTRFCCKQCNDHAYKAKKRELKVQSVNENLASKNEPEIIRIQEKEFLSPTETAQLLGMSRATLYRYLLNGFIPAVQFKGKTKIRRSSLEKIFDTPKQYQKHTKSPRSPITDFYTTAEVASKYGVNESWIFKVGKEQNIPKVFKRGKTYWSAKHFDKYFASKAPDSNITEWYSVEDLTEKFGMTTSAIYSFVSRFAIPKKKIKRQVFYSKKHVDIAKGLAKAEPEYYTTAEAMEKYNLTRDQLYHYVKWHHISKVQEGKYIKISRKELDDLLAPPSI</sequence>
<dbReference type="AlphaFoldDB" id="A0A5C6L4H6"/>